<protein>
    <recommendedName>
        <fullName evidence="4">Transmembrane protein</fullName>
    </recommendedName>
</protein>
<feature type="transmembrane region" description="Helical" evidence="1">
    <location>
        <begin position="107"/>
        <end position="129"/>
    </location>
</feature>
<dbReference type="EMBL" id="REGN01001517">
    <property type="protein sequence ID" value="RNA34182.1"/>
    <property type="molecule type" value="Genomic_DNA"/>
</dbReference>
<gene>
    <name evidence="2" type="ORF">BpHYR1_002621</name>
</gene>
<dbReference type="Proteomes" id="UP000276133">
    <property type="component" value="Unassembled WGS sequence"/>
</dbReference>
<evidence type="ECO:0000313" key="3">
    <source>
        <dbReference type="Proteomes" id="UP000276133"/>
    </source>
</evidence>
<keyword evidence="1" id="KW-1133">Transmembrane helix</keyword>
<evidence type="ECO:0000256" key="1">
    <source>
        <dbReference type="SAM" id="Phobius"/>
    </source>
</evidence>
<evidence type="ECO:0000313" key="2">
    <source>
        <dbReference type="EMBL" id="RNA34182.1"/>
    </source>
</evidence>
<sequence>MNKFKLIMDVVILAQFFTFIIKLEKILNLYVLSQFKNSPLCLLIDYSFPLNNNESKIRKNFPNRYFIKKISLIFRLTLIPFIFLNLRKQLQEEINLKIIFYQRPFKISLLFDFCFQHSYFIKIFFLIDWESMNMAVPVLKIFLNFTLYLPATDQTFFVFYSFFE</sequence>
<name>A0A3M7SEI7_BRAPC</name>
<accession>A0A3M7SEI7</accession>
<dbReference type="AlphaFoldDB" id="A0A3M7SEI7"/>
<keyword evidence="3" id="KW-1185">Reference proteome</keyword>
<feature type="transmembrane region" description="Helical" evidence="1">
    <location>
        <begin position="141"/>
        <end position="163"/>
    </location>
</feature>
<proteinExistence type="predicted"/>
<comment type="caution">
    <text evidence="2">The sequence shown here is derived from an EMBL/GenBank/DDBJ whole genome shotgun (WGS) entry which is preliminary data.</text>
</comment>
<reference evidence="2 3" key="1">
    <citation type="journal article" date="2018" name="Sci. Rep.">
        <title>Genomic signatures of local adaptation to the degree of environmental predictability in rotifers.</title>
        <authorList>
            <person name="Franch-Gras L."/>
            <person name="Hahn C."/>
            <person name="Garcia-Roger E.M."/>
            <person name="Carmona M.J."/>
            <person name="Serra M."/>
            <person name="Gomez A."/>
        </authorList>
    </citation>
    <scope>NUCLEOTIDE SEQUENCE [LARGE SCALE GENOMIC DNA]</scope>
    <source>
        <strain evidence="2">HYR1</strain>
    </source>
</reference>
<organism evidence="2 3">
    <name type="scientific">Brachionus plicatilis</name>
    <name type="common">Marine rotifer</name>
    <name type="synonym">Brachionus muelleri</name>
    <dbReference type="NCBI Taxonomy" id="10195"/>
    <lineage>
        <taxon>Eukaryota</taxon>
        <taxon>Metazoa</taxon>
        <taxon>Spiralia</taxon>
        <taxon>Gnathifera</taxon>
        <taxon>Rotifera</taxon>
        <taxon>Eurotatoria</taxon>
        <taxon>Monogononta</taxon>
        <taxon>Pseudotrocha</taxon>
        <taxon>Ploima</taxon>
        <taxon>Brachionidae</taxon>
        <taxon>Brachionus</taxon>
    </lineage>
</organism>
<keyword evidence="1" id="KW-0472">Membrane</keyword>
<feature type="transmembrane region" description="Helical" evidence="1">
    <location>
        <begin position="6"/>
        <end position="23"/>
    </location>
</feature>
<evidence type="ECO:0008006" key="4">
    <source>
        <dbReference type="Google" id="ProtNLM"/>
    </source>
</evidence>
<keyword evidence="1" id="KW-0812">Transmembrane</keyword>